<name>A0A3P7JQ57_STRVU</name>
<evidence type="ECO:0000313" key="2">
    <source>
        <dbReference type="Proteomes" id="UP000270094"/>
    </source>
</evidence>
<keyword evidence="2" id="KW-1185">Reference proteome</keyword>
<evidence type="ECO:0000313" key="1">
    <source>
        <dbReference type="EMBL" id="VDM83033.1"/>
    </source>
</evidence>
<accession>A0A3P7JQ57</accession>
<protein>
    <submittedName>
        <fullName evidence="1">Uncharacterized protein</fullName>
    </submittedName>
</protein>
<proteinExistence type="predicted"/>
<dbReference type="Proteomes" id="UP000270094">
    <property type="component" value="Unassembled WGS sequence"/>
</dbReference>
<gene>
    <name evidence="1" type="ORF">SVUK_LOCUS18031</name>
</gene>
<dbReference type="EMBL" id="UYYB01120721">
    <property type="protein sequence ID" value="VDM83033.1"/>
    <property type="molecule type" value="Genomic_DNA"/>
</dbReference>
<sequence>MVTTAVIGGYEECNWPSGIALAKEKRDKVQTVVGASVVCTTTISISHQYKCCLCCFLFEIDFCVKVLCSCETRMK</sequence>
<organism evidence="1 2">
    <name type="scientific">Strongylus vulgaris</name>
    <name type="common">Blood worm</name>
    <dbReference type="NCBI Taxonomy" id="40348"/>
    <lineage>
        <taxon>Eukaryota</taxon>
        <taxon>Metazoa</taxon>
        <taxon>Ecdysozoa</taxon>
        <taxon>Nematoda</taxon>
        <taxon>Chromadorea</taxon>
        <taxon>Rhabditida</taxon>
        <taxon>Rhabditina</taxon>
        <taxon>Rhabditomorpha</taxon>
        <taxon>Strongyloidea</taxon>
        <taxon>Strongylidae</taxon>
        <taxon>Strongylus</taxon>
    </lineage>
</organism>
<reference evidence="1 2" key="1">
    <citation type="submission" date="2018-11" db="EMBL/GenBank/DDBJ databases">
        <authorList>
            <consortium name="Pathogen Informatics"/>
        </authorList>
    </citation>
    <scope>NUCLEOTIDE SEQUENCE [LARGE SCALE GENOMIC DNA]</scope>
</reference>
<dbReference type="AlphaFoldDB" id="A0A3P7JQ57"/>